<name>A0AAD6UWY3_9AGAR</name>
<protein>
    <submittedName>
        <fullName evidence="2">Uncharacterized protein</fullName>
    </submittedName>
</protein>
<dbReference type="EMBL" id="JARJCW010000099">
    <property type="protein sequence ID" value="KAJ7194312.1"/>
    <property type="molecule type" value="Genomic_DNA"/>
</dbReference>
<evidence type="ECO:0000256" key="1">
    <source>
        <dbReference type="SAM" id="MobiDB-lite"/>
    </source>
</evidence>
<feature type="compositionally biased region" description="Basic and acidic residues" evidence="1">
    <location>
        <begin position="393"/>
        <end position="407"/>
    </location>
</feature>
<dbReference type="AlphaFoldDB" id="A0AAD6UWY3"/>
<reference evidence="2" key="1">
    <citation type="submission" date="2023-03" db="EMBL/GenBank/DDBJ databases">
        <title>Massive genome expansion in bonnet fungi (Mycena s.s.) driven by repeated elements and novel gene families across ecological guilds.</title>
        <authorList>
            <consortium name="Lawrence Berkeley National Laboratory"/>
            <person name="Harder C.B."/>
            <person name="Miyauchi S."/>
            <person name="Viragh M."/>
            <person name="Kuo A."/>
            <person name="Thoen E."/>
            <person name="Andreopoulos B."/>
            <person name="Lu D."/>
            <person name="Skrede I."/>
            <person name="Drula E."/>
            <person name="Henrissat B."/>
            <person name="Morin E."/>
            <person name="Kohler A."/>
            <person name="Barry K."/>
            <person name="LaButti K."/>
            <person name="Morin E."/>
            <person name="Salamov A."/>
            <person name="Lipzen A."/>
            <person name="Mereny Z."/>
            <person name="Hegedus B."/>
            <person name="Baldrian P."/>
            <person name="Stursova M."/>
            <person name="Weitz H."/>
            <person name="Taylor A."/>
            <person name="Grigoriev I.V."/>
            <person name="Nagy L.G."/>
            <person name="Martin F."/>
            <person name="Kauserud H."/>
        </authorList>
    </citation>
    <scope>NUCLEOTIDE SEQUENCE</scope>
    <source>
        <strain evidence="2">9144</strain>
    </source>
</reference>
<feature type="compositionally biased region" description="Basic and acidic residues" evidence="1">
    <location>
        <begin position="455"/>
        <end position="479"/>
    </location>
</feature>
<comment type="caution">
    <text evidence="2">The sequence shown here is derived from an EMBL/GenBank/DDBJ whole genome shotgun (WGS) entry which is preliminary data.</text>
</comment>
<feature type="compositionally biased region" description="Basic and acidic residues" evidence="1">
    <location>
        <begin position="487"/>
        <end position="496"/>
    </location>
</feature>
<feature type="region of interest" description="Disordered" evidence="1">
    <location>
        <begin position="360"/>
        <end position="529"/>
    </location>
</feature>
<sequence>MCRAPPAAAAAAAAAVFPLPARRRRPHRPPRTAAAVRPHARLLRRPPRTTAAVFPPPAPRLLRRPPPPTCFVCAARWGRGRRARTATWGARVWRVRVWCAWAAWCTSREAQARAGLDTGLAGAVAGRGAGLAGTGRGRLYLQSPNLSMPKPADVSRRIKCLNWALIMMDDEYGTAGYGLAPYRSRTVLGLPNGSTRCWVRFPRRPMLYEGHDPFCFEKLVFVIATLARPSAAPSVVVSEGGATASQPETGFFSVAKLLLLDLLSLHWWWDSTPGAARLNQWSAAQLYNAVSQEAEVLLFKCAKEYIHVICNVRTSMEGQTDNLQWAGDAAVGTSAAQAGTRQVTAWPMADAWLDGGVTRARGQRAKRAAGEWAGSRERDGMRAKNGQRTQGRAADRGTRSGQKDRQRVTACNGQRDRQREKGPLADKKAVSGQKGGRTKRRAVDEKAGSGQRAAGKKEQAAGHEYVQKKPQARERDRRAGNGQMAKDGQKGKETARGQRGGRGWQRPTGDWTRARAPGKREGRQRDTCL</sequence>
<accession>A0AAD6UWY3</accession>
<evidence type="ECO:0000313" key="3">
    <source>
        <dbReference type="Proteomes" id="UP001219525"/>
    </source>
</evidence>
<feature type="compositionally biased region" description="Basic and acidic residues" evidence="1">
    <location>
        <begin position="518"/>
        <end position="529"/>
    </location>
</feature>
<gene>
    <name evidence="2" type="ORF">GGX14DRAFT_404770</name>
</gene>
<proteinExistence type="predicted"/>
<keyword evidence="3" id="KW-1185">Reference proteome</keyword>
<feature type="compositionally biased region" description="Basic and acidic residues" evidence="1">
    <location>
        <begin position="414"/>
        <end position="429"/>
    </location>
</feature>
<organism evidence="2 3">
    <name type="scientific">Mycena pura</name>
    <dbReference type="NCBI Taxonomy" id="153505"/>
    <lineage>
        <taxon>Eukaryota</taxon>
        <taxon>Fungi</taxon>
        <taxon>Dikarya</taxon>
        <taxon>Basidiomycota</taxon>
        <taxon>Agaricomycotina</taxon>
        <taxon>Agaricomycetes</taxon>
        <taxon>Agaricomycetidae</taxon>
        <taxon>Agaricales</taxon>
        <taxon>Marasmiineae</taxon>
        <taxon>Mycenaceae</taxon>
        <taxon>Mycena</taxon>
    </lineage>
</organism>
<dbReference type="Proteomes" id="UP001219525">
    <property type="component" value="Unassembled WGS sequence"/>
</dbReference>
<evidence type="ECO:0000313" key="2">
    <source>
        <dbReference type="EMBL" id="KAJ7194312.1"/>
    </source>
</evidence>